<accession>A0A1E3Q0G0</accession>
<dbReference type="InterPro" id="IPR036291">
    <property type="entry name" value="NAD(P)-bd_dom_sf"/>
</dbReference>
<organism evidence="4 5">
    <name type="scientific">Lipomyces starkeyi NRRL Y-11557</name>
    <dbReference type="NCBI Taxonomy" id="675824"/>
    <lineage>
        <taxon>Eukaryota</taxon>
        <taxon>Fungi</taxon>
        <taxon>Dikarya</taxon>
        <taxon>Ascomycota</taxon>
        <taxon>Saccharomycotina</taxon>
        <taxon>Lipomycetes</taxon>
        <taxon>Lipomycetales</taxon>
        <taxon>Lipomycetaceae</taxon>
        <taxon>Lipomyces</taxon>
    </lineage>
</organism>
<dbReference type="EMBL" id="KV454298">
    <property type="protein sequence ID" value="ODQ71090.1"/>
    <property type="molecule type" value="Genomic_DNA"/>
</dbReference>
<dbReference type="GO" id="GO:0005634">
    <property type="term" value="C:nucleus"/>
    <property type="evidence" value="ECO:0007669"/>
    <property type="project" value="TreeGrafter"/>
</dbReference>
<keyword evidence="5" id="KW-1185">Reference proteome</keyword>
<dbReference type="PANTHER" id="PTHR42748">
    <property type="entry name" value="NITROGEN METABOLITE REPRESSION PROTEIN NMRA FAMILY MEMBER"/>
    <property type="match status" value="1"/>
</dbReference>
<evidence type="ECO:0000313" key="4">
    <source>
        <dbReference type="EMBL" id="ODQ71090.1"/>
    </source>
</evidence>
<gene>
    <name evidence="4" type="ORF">LIPSTDRAFT_64834</name>
</gene>
<reference evidence="4 5" key="1">
    <citation type="journal article" date="2016" name="Proc. Natl. Acad. Sci. U.S.A.">
        <title>Comparative genomics of biotechnologically important yeasts.</title>
        <authorList>
            <person name="Riley R."/>
            <person name="Haridas S."/>
            <person name="Wolfe K.H."/>
            <person name="Lopes M.R."/>
            <person name="Hittinger C.T."/>
            <person name="Goeker M."/>
            <person name="Salamov A.A."/>
            <person name="Wisecaver J.H."/>
            <person name="Long T.M."/>
            <person name="Calvey C.H."/>
            <person name="Aerts A.L."/>
            <person name="Barry K.W."/>
            <person name="Choi C."/>
            <person name="Clum A."/>
            <person name="Coughlan A.Y."/>
            <person name="Deshpande S."/>
            <person name="Douglass A.P."/>
            <person name="Hanson S.J."/>
            <person name="Klenk H.-P."/>
            <person name="LaButti K.M."/>
            <person name="Lapidus A."/>
            <person name="Lindquist E.A."/>
            <person name="Lipzen A.M."/>
            <person name="Meier-Kolthoff J.P."/>
            <person name="Ohm R.A."/>
            <person name="Otillar R.P."/>
            <person name="Pangilinan J.L."/>
            <person name="Peng Y."/>
            <person name="Rokas A."/>
            <person name="Rosa C.A."/>
            <person name="Scheuner C."/>
            <person name="Sibirny A.A."/>
            <person name="Slot J.C."/>
            <person name="Stielow J.B."/>
            <person name="Sun H."/>
            <person name="Kurtzman C.P."/>
            <person name="Blackwell M."/>
            <person name="Grigoriev I.V."/>
            <person name="Jeffries T.W."/>
        </authorList>
    </citation>
    <scope>NUCLEOTIDE SEQUENCE [LARGE SCALE GENOMIC DNA]</scope>
    <source>
        <strain evidence="4 5">NRRL Y-11557</strain>
    </source>
</reference>
<dbReference type="SUPFAM" id="SSF51735">
    <property type="entry name" value="NAD(P)-binding Rossmann-fold domains"/>
    <property type="match status" value="1"/>
</dbReference>
<dbReference type="InterPro" id="IPR051164">
    <property type="entry name" value="NmrA-like_oxidored"/>
</dbReference>
<dbReference type="Gene3D" id="3.40.50.720">
    <property type="entry name" value="NAD(P)-binding Rossmann-like Domain"/>
    <property type="match status" value="1"/>
</dbReference>
<dbReference type="OrthoDB" id="4083373at2759"/>
<evidence type="ECO:0000259" key="3">
    <source>
        <dbReference type="Pfam" id="PF05368"/>
    </source>
</evidence>
<dbReference type="InterPro" id="IPR008030">
    <property type="entry name" value="NmrA-like"/>
</dbReference>
<evidence type="ECO:0000313" key="5">
    <source>
        <dbReference type="Proteomes" id="UP000094385"/>
    </source>
</evidence>
<dbReference type="PANTHER" id="PTHR42748:SF11">
    <property type="entry name" value="NMRA-LIKE DOMAIN-CONTAINING PROTEIN"/>
    <property type="match status" value="1"/>
</dbReference>
<feature type="domain" description="NmrA-like" evidence="3">
    <location>
        <begin position="2"/>
        <end position="95"/>
    </location>
</feature>
<sequence>MPAAQTLQQKGVEVVKGDLNDEGSIKQALQSAHSAKSRDVRQGKAIADTAVAAGAQYFIYSPESHAGKISGGKYPVDVYDAKPDLEQYIRSLPIKSASHQGHSCRTLEA</sequence>
<dbReference type="STRING" id="675824.A0A1E3Q0G0"/>
<evidence type="ECO:0000256" key="2">
    <source>
        <dbReference type="ARBA" id="ARBA00022857"/>
    </source>
</evidence>
<proteinExistence type="inferred from homology"/>
<dbReference type="Proteomes" id="UP000094385">
    <property type="component" value="Unassembled WGS sequence"/>
</dbReference>
<name>A0A1E3Q0G0_LIPST</name>
<comment type="similarity">
    <text evidence="1">Belongs to the NmrA-type oxidoreductase family.</text>
</comment>
<evidence type="ECO:0000256" key="1">
    <source>
        <dbReference type="ARBA" id="ARBA00006328"/>
    </source>
</evidence>
<dbReference type="AlphaFoldDB" id="A0A1E3Q0G0"/>
<protein>
    <recommendedName>
        <fullName evidence="3">NmrA-like domain-containing protein</fullName>
    </recommendedName>
</protein>
<keyword evidence="2" id="KW-0521">NADP</keyword>
<dbReference type="Pfam" id="PF05368">
    <property type="entry name" value="NmrA"/>
    <property type="match status" value="1"/>
</dbReference>